<keyword evidence="1" id="KW-0378">Hydrolase</keyword>
<reference evidence="7 8" key="1">
    <citation type="submission" date="2016-10" db="EMBL/GenBank/DDBJ databases">
        <authorList>
            <person name="Varghese N."/>
            <person name="Submissions S."/>
        </authorList>
    </citation>
    <scope>NUCLEOTIDE SEQUENCE [LARGE SCALE GENOMIC DNA]</scope>
    <source>
        <strain evidence="7 8">DSM 2260</strain>
    </source>
</reference>
<evidence type="ECO:0000313" key="6">
    <source>
        <dbReference type="EMBL" id="GEL73105.1"/>
    </source>
</evidence>
<keyword evidence="8" id="KW-1185">Reference proteome</keyword>
<dbReference type="Pfam" id="PF01339">
    <property type="entry name" value="CheB_methylest"/>
    <property type="match status" value="1"/>
</dbReference>
<reference evidence="6 9" key="2">
    <citation type="submission" date="2019-07" db="EMBL/GenBank/DDBJ databases">
        <title>Whole genome shotgun sequence of Myxococcus virescens NBRC 100334.</title>
        <authorList>
            <person name="Hosoyama A."/>
            <person name="Uohara A."/>
            <person name="Ohji S."/>
            <person name="Ichikawa N."/>
        </authorList>
    </citation>
    <scope>NUCLEOTIDE SEQUENCE [LARGE SCALE GENOMIC DNA]</scope>
    <source>
        <strain evidence="6 9">NBRC 100334</strain>
    </source>
</reference>
<evidence type="ECO:0000256" key="4">
    <source>
        <dbReference type="PROSITE-ProRule" id="PRU00050"/>
    </source>
</evidence>
<gene>
    <name evidence="6" type="ORF">MVI01_48890</name>
    <name evidence="7" type="ORF">SAMN04488504_101921</name>
</gene>
<dbReference type="SUPFAM" id="SSF52738">
    <property type="entry name" value="Methylesterase CheB, C-terminal domain"/>
    <property type="match status" value="1"/>
</dbReference>
<dbReference type="PANTHER" id="PTHR42872:SF6">
    <property type="entry name" value="PROTEIN-GLUTAMATE METHYLESTERASE_PROTEIN-GLUTAMINE GLUTAMINASE"/>
    <property type="match status" value="1"/>
</dbReference>
<comment type="caution">
    <text evidence="4">Lacks conserved residue(s) required for the propagation of feature annotation.</text>
</comment>
<evidence type="ECO:0000259" key="5">
    <source>
        <dbReference type="PROSITE" id="PS50122"/>
    </source>
</evidence>
<dbReference type="PANTHER" id="PTHR42872">
    <property type="entry name" value="PROTEIN-GLUTAMATE METHYLESTERASE/PROTEIN-GLUTAMINE GLUTAMINASE"/>
    <property type="match status" value="1"/>
</dbReference>
<dbReference type="InterPro" id="IPR000673">
    <property type="entry name" value="Sig_transdc_resp-reg_Me-estase"/>
</dbReference>
<comment type="caution">
    <text evidence="6">The sequence shown here is derived from an EMBL/GenBank/DDBJ whole genome shotgun (WGS) entry which is preliminary data.</text>
</comment>
<accession>A0A511HHZ4</accession>
<dbReference type="PROSITE" id="PS50122">
    <property type="entry name" value="CHEB"/>
    <property type="match status" value="1"/>
</dbReference>
<sequence>MNPLGLLVVGAPRCAAADVESVLALLPPHLPVPVVLALHRGPLDALAAPLGRRCALPVVEPDDKDPLLPGAVYLAPAGYHLLVDRGCVSLSVEPPEHGQRPGLDALFESAADSHGPRAAGLLFAGHEDGGAGLQVLHARGARVAVVSTLQTGGDGGEEGEMAQLTLGSVGGWLARLAYVPRSKVLP</sequence>
<evidence type="ECO:0000313" key="9">
    <source>
        <dbReference type="Proteomes" id="UP000321224"/>
    </source>
</evidence>
<dbReference type="Proteomes" id="UP000198717">
    <property type="component" value="Unassembled WGS sequence"/>
</dbReference>
<evidence type="ECO:0000313" key="7">
    <source>
        <dbReference type="EMBL" id="SDD44807.1"/>
    </source>
</evidence>
<dbReference type="GO" id="GO:0006935">
    <property type="term" value="P:chemotaxis"/>
    <property type="evidence" value="ECO:0007669"/>
    <property type="project" value="InterPro"/>
</dbReference>
<proteinExistence type="predicted"/>
<evidence type="ECO:0000256" key="3">
    <source>
        <dbReference type="ARBA" id="ARBA00048267"/>
    </source>
</evidence>
<dbReference type="EMBL" id="FNAJ01000001">
    <property type="protein sequence ID" value="SDD44807.1"/>
    <property type="molecule type" value="Genomic_DNA"/>
</dbReference>
<protein>
    <recommendedName>
        <fullName evidence="2">protein-glutamate methylesterase</fullName>
        <ecNumber evidence="2">3.1.1.61</ecNumber>
    </recommendedName>
</protein>
<evidence type="ECO:0000313" key="8">
    <source>
        <dbReference type="Proteomes" id="UP000198717"/>
    </source>
</evidence>
<evidence type="ECO:0000256" key="2">
    <source>
        <dbReference type="ARBA" id="ARBA00039140"/>
    </source>
</evidence>
<dbReference type="GO" id="GO:0008984">
    <property type="term" value="F:protein-glutamate methylesterase activity"/>
    <property type="evidence" value="ECO:0007669"/>
    <property type="project" value="UniProtKB-EC"/>
</dbReference>
<dbReference type="Gene3D" id="3.40.50.180">
    <property type="entry name" value="Methylesterase CheB, C-terminal domain"/>
    <property type="match status" value="1"/>
</dbReference>
<dbReference type="RefSeq" id="WP_090485924.1">
    <property type="nucleotide sequence ID" value="NZ_BJVY01000030.1"/>
</dbReference>
<evidence type="ECO:0000256" key="1">
    <source>
        <dbReference type="ARBA" id="ARBA00022801"/>
    </source>
</evidence>
<dbReference type="GO" id="GO:0000156">
    <property type="term" value="F:phosphorelay response regulator activity"/>
    <property type="evidence" value="ECO:0007669"/>
    <property type="project" value="InterPro"/>
</dbReference>
<feature type="domain" description="CheB-type methylesterase" evidence="5">
    <location>
        <begin position="3"/>
        <end position="142"/>
    </location>
</feature>
<comment type="catalytic activity">
    <reaction evidence="3">
        <text>[protein]-L-glutamate 5-O-methyl ester + H2O = L-glutamyl-[protein] + methanol + H(+)</text>
        <dbReference type="Rhea" id="RHEA:23236"/>
        <dbReference type="Rhea" id="RHEA-COMP:10208"/>
        <dbReference type="Rhea" id="RHEA-COMP:10311"/>
        <dbReference type="ChEBI" id="CHEBI:15377"/>
        <dbReference type="ChEBI" id="CHEBI:15378"/>
        <dbReference type="ChEBI" id="CHEBI:17790"/>
        <dbReference type="ChEBI" id="CHEBI:29973"/>
        <dbReference type="ChEBI" id="CHEBI:82795"/>
        <dbReference type="EC" id="3.1.1.61"/>
    </reaction>
</comment>
<dbReference type="GO" id="GO:0005737">
    <property type="term" value="C:cytoplasm"/>
    <property type="evidence" value="ECO:0007669"/>
    <property type="project" value="InterPro"/>
</dbReference>
<dbReference type="AlphaFoldDB" id="A0A511HHZ4"/>
<dbReference type="InterPro" id="IPR035909">
    <property type="entry name" value="CheB_C"/>
</dbReference>
<dbReference type="EMBL" id="BJVY01000030">
    <property type="protein sequence ID" value="GEL73105.1"/>
    <property type="molecule type" value="Genomic_DNA"/>
</dbReference>
<dbReference type="EC" id="3.1.1.61" evidence="2"/>
<name>A0A511HHZ4_9BACT</name>
<dbReference type="Proteomes" id="UP000321224">
    <property type="component" value="Unassembled WGS sequence"/>
</dbReference>
<organism evidence="6 9">
    <name type="scientific">Myxococcus virescens</name>
    <dbReference type="NCBI Taxonomy" id="83456"/>
    <lineage>
        <taxon>Bacteria</taxon>
        <taxon>Pseudomonadati</taxon>
        <taxon>Myxococcota</taxon>
        <taxon>Myxococcia</taxon>
        <taxon>Myxococcales</taxon>
        <taxon>Cystobacterineae</taxon>
        <taxon>Myxococcaceae</taxon>
        <taxon>Myxococcus</taxon>
    </lineage>
</organism>